<dbReference type="Proteomes" id="UP000245202">
    <property type="component" value="Unassembled WGS sequence"/>
</dbReference>
<evidence type="ECO:0000256" key="1">
    <source>
        <dbReference type="SAM" id="Phobius"/>
    </source>
</evidence>
<comment type="caution">
    <text evidence="2">The sequence shown here is derived from an EMBL/GenBank/DDBJ whole genome shotgun (WGS) entry which is preliminary data.</text>
</comment>
<proteinExistence type="predicted"/>
<name>A0A2R5ER47_9BACL</name>
<organism evidence="2 3">
    <name type="scientific">Paenibacillus agaridevorans</name>
    <dbReference type="NCBI Taxonomy" id="171404"/>
    <lineage>
        <taxon>Bacteria</taxon>
        <taxon>Bacillati</taxon>
        <taxon>Bacillota</taxon>
        <taxon>Bacilli</taxon>
        <taxon>Bacillales</taxon>
        <taxon>Paenibacillaceae</taxon>
        <taxon>Paenibacillus</taxon>
    </lineage>
</organism>
<gene>
    <name evidence="2" type="ORF">PAT3040_03785</name>
</gene>
<keyword evidence="3" id="KW-1185">Reference proteome</keyword>
<dbReference type="EMBL" id="BDQX01000196">
    <property type="protein sequence ID" value="GBG09152.1"/>
    <property type="molecule type" value="Genomic_DNA"/>
</dbReference>
<dbReference type="AlphaFoldDB" id="A0A2R5ER47"/>
<evidence type="ECO:0000313" key="2">
    <source>
        <dbReference type="EMBL" id="GBG09152.1"/>
    </source>
</evidence>
<evidence type="ECO:0000313" key="3">
    <source>
        <dbReference type="Proteomes" id="UP000245202"/>
    </source>
</evidence>
<protein>
    <submittedName>
        <fullName evidence="2">Uncharacterized protein</fullName>
    </submittedName>
</protein>
<keyword evidence="1" id="KW-1133">Transmembrane helix</keyword>
<keyword evidence="1" id="KW-0472">Membrane</keyword>
<sequence length="74" mass="8320">MGGEVYRDCNGPQGRYWSVEARISVNRSNSGSVVRFFFDKNSVIVSVLAMSNFHMILCGMKAVLRLVDVRYDGL</sequence>
<reference evidence="2 3" key="1">
    <citation type="submission" date="2017-08" db="EMBL/GenBank/DDBJ databases">
        <title>Substantial Increase in Enzyme Production by Combined Drug-Resistance Mutations in Paenibacillus agaridevorans.</title>
        <authorList>
            <person name="Tanaka Y."/>
            <person name="Funane K."/>
            <person name="Hosaka T."/>
            <person name="Shiwa Y."/>
            <person name="Fujita N."/>
            <person name="Miyazaki T."/>
            <person name="Yoshikawa H."/>
            <person name="Murakami K."/>
            <person name="Kasahara K."/>
            <person name="Inaoka T."/>
            <person name="Hiraga Y."/>
            <person name="Ochi K."/>
        </authorList>
    </citation>
    <scope>NUCLEOTIDE SEQUENCE [LARGE SCALE GENOMIC DNA]</scope>
    <source>
        <strain evidence="2 3">T-3040</strain>
    </source>
</reference>
<keyword evidence="1" id="KW-0812">Transmembrane</keyword>
<feature type="transmembrane region" description="Helical" evidence="1">
    <location>
        <begin position="43"/>
        <end position="64"/>
    </location>
</feature>
<accession>A0A2R5ER47</accession>